<gene>
    <name evidence="1" type="ORF">ACTOB_002202</name>
</gene>
<sequence>MSGPDPVTTADPIRHLVSALTTEPGQLKGEVLQRGIAALRGYLYRRFGQALSGADIDEIAGDAVAQLVESVHRGMVSPAASPAGYLLAIASNQARTAIRRIHRNVPVGDTHPALLGLTDDQTAARLEASATADLVQAAMADAYHRGDATAVRVATYLLDHIQRTGASASSRTAAEALGLSHEGVGKALRRLRAYIAAYQQQAP</sequence>
<dbReference type="SUPFAM" id="SSF88946">
    <property type="entry name" value="Sigma2 domain of RNA polymerase sigma factors"/>
    <property type="match status" value="1"/>
</dbReference>
<keyword evidence="2" id="KW-1185">Reference proteome</keyword>
<proteinExistence type="predicted"/>
<dbReference type="InterPro" id="IPR013325">
    <property type="entry name" value="RNA_pol_sigma_r2"/>
</dbReference>
<accession>A0ABY8WNB3</accession>
<name>A0ABY8WNB3_9ACTN</name>
<dbReference type="EMBL" id="CP126980">
    <property type="protein sequence ID" value="WIM98598.1"/>
    <property type="molecule type" value="Genomic_DNA"/>
</dbReference>
<evidence type="ECO:0000313" key="1">
    <source>
        <dbReference type="EMBL" id="WIM98598.1"/>
    </source>
</evidence>
<protein>
    <submittedName>
        <fullName evidence="1">Sigma factor</fullName>
    </submittedName>
</protein>
<dbReference type="Proteomes" id="UP001240150">
    <property type="component" value="Chromosome"/>
</dbReference>
<dbReference type="RefSeq" id="WP_284919979.1">
    <property type="nucleotide sequence ID" value="NZ_CP126980.1"/>
</dbReference>
<reference evidence="1 2" key="1">
    <citation type="submission" date="2023-06" db="EMBL/GenBank/DDBJ databases">
        <authorList>
            <person name="Yushchuk O."/>
            <person name="Binda E."/>
            <person name="Ruckert-Reed C."/>
            <person name="Fedorenko V."/>
            <person name="Kalinowski J."/>
            <person name="Marinelli F."/>
        </authorList>
    </citation>
    <scope>NUCLEOTIDE SEQUENCE [LARGE SCALE GENOMIC DNA]</scope>
    <source>
        <strain evidence="1 2">NRRL 3884</strain>
    </source>
</reference>
<organism evidence="1 2">
    <name type="scientific">Actinoplanes oblitus</name>
    <dbReference type="NCBI Taxonomy" id="3040509"/>
    <lineage>
        <taxon>Bacteria</taxon>
        <taxon>Bacillati</taxon>
        <taxon>Actinomycetota</taxon>
        <taxon>Actinomycetes</taxon>
        <taxon>Micromonosporales</taxon>
        <taxon>Micromonosporaceae</taxon>
        <taxon>Actinoplanes</taxon>
    </lineage>
</organism>
<evidence type="ECO:0000313" key="2">
    <source>
        <dbReference type="Proteomes" id="UP001240150"/>
    </source>
</evidence>
<dbReference type="Gene3D" id="1.10.1740.10">
    <property type="match status" value="1"/>
</dbReference>